<feature type="transmembrane region" description="Helical" evidence="8">
    <location>
        <begin position="191"/>
        <end position="209"/>
    </location>
</feature>
<evidence type="ECO:0000256" key="8">
    <source>
        <dbReference type="RuleBase" id="RU361157"/>
    </source>
</evidence>
<dbReference type="InterPro" id="IPR047817">
    <property type="entry name" value="ABC2_TM_bact-type"/>
</dbReference>
<accession>A0A1H9AF64</accession>
<evidence type="ECO:0000256" key="4">
    <source>
        <dbReference type="ARBA" id="ARBA00022475"/>
    </source>
</evidence>
<evidence type="ECO:0000256" key="7">
    <source>
        <dbReference type="ARBA" id="ARBA00023136"/>
    </source>
</evidence>
<keyword evidence="3 8" id="KW-0813">Transport</keyword>
<evidence type="ECO:0000256" key="5">
    <source>
        <dbReference type="ARBA" id="ARBA00022692"/>
    </source>
</evidence>
<sequence length="275" mass="32855">MKAAITVLKEQFMNFYLIKRLSLYEMKSKNRNNYLGMVWEVINPSIQVLIYWFVFGTLRNRAPVEVYPGVEVKFFYWLLAGFILWIFFFKSTIDGSKSIYSRLRLLSKMNFPMSIIPNFVIFSHFYVHLLMLGITIIIFQIAGFFINIYYLQLIYFIFATFSFIFAVTLIISTVSTIIRDVHMFLSSTLRMGLYFSGVLWPLAILDRFPSIITDIMMLNPLYYLIEGYRAALFGTEWYFIVNWEYTLYFWAIVIVFFIFGSILHLKFRRHFIDYL</sequence>
<dbReference type="Proteomes" id="UP000198733">
    <property type="component" value="Unassembled WGS sequence"/>
</dbReference>
<organism evidence="10 11">
    <name type="scientific">Virgibacillus subterraneus</name>
    <dbReference type="NCBI Taxonomy" id="621109"/>
    <lineage>
        <taxon>Bacteria</taxon>
        <taxon>Bacillati</taxon>
        <taxon>Bacillota</taxon>
        <taxon>Bacilli</taxon>
        <taxon>Bacillales</taxon>
        <taxon>Bacillaceae</taxon>
        <taxon>Virgibacillus</taxon>
    </lineage>
</organism>
<dbReference type="Pfam" id="PF01061">
    <property type="entry name" value="ABC2_membrane"/>
    <property type="match status" value="1"/>
</dbReference>
<feature type="domain" description="ABC transmembrane type-2" evidence="9">
    <location>
        <begin position="35"/>
        <end position="267"/>
    </location>
</feature>
<comment type="caution">
    <text evidence="10">The sequence shown here is derived from an EMBL/GenBank/DDBJ whole genome shotgun (WGS) entry which is preliminary data.</text>
</comment>
<feature type="transmembrane region" description="Helical" evidence="8">
    <location>
        <begin position="128"/>
        <end position="146"/>
    </location>
</feature>
<evidence type="ECO:0000256" key="3">
    <source>
        <dbReference type="ARBA" id="ARBA00022448"/>
    </source>
</evidence>
<feature type="transmembrane region" description="Helical" evidence="8">
    <location>
        <begin position="74"/>
        <end position="93"/>
    </location>
</feature>
<dbReference type="EMBL" id="FOEH01000001">
    <property type="protein sequence ID" value="SEP75384.1"/>
    <property type="molecule type" value="Genomic_DNA"/>
</dbReference>
<dbReference type="PANTHER" id="PTHR30413">
    <property type="entry name" value="INNER MEMBRANE TRANSPORT PERMEASE"/>
    <property type="match status" value="1"/>
</dbReference>
<name>A0A1H9AF64_9BACI</name>
<keyword evidence="11" id="KW-1185">Reference proteome</keyword>
<evidence type="ECO:0000256" key="1">
    <source>
        <dbReference type="ARBA" id="ARBA00004651"/>
    </source>
</evidence>
<gene>
    <name evidence="10" type="ORF">SAMN05216232_0783</name>
</gene>
<reference evidence="10 11" key="1">
    <citation type="submission" date="2016-10" db="EMBL/GenBank/DDBJ databases">
        <authorList>
            <person name="Varghese N."/>
            <person name="Submissions S."/>
        </authorList>
    </citation>
    <scope>NUCLEOTIDE SEQUENCE [LARGE SCALE GENOMIC DNA]</scope>
    <source>
        <strain evidence="10 11">CGMCC 1.7734</strain>
    </source>
</reference>
<proteinExistence type="inferred from homology"/>
<feature type="transmembrane region" description="Helical" evidence="8">
    <location>
        <begin position="34"/>
        <end position="54"/>
    </location>
</feature>
<keyword evidence="4 8" id="KW-1003">Cell membrane</keyword>
<feature type="transmembrane region" description="Helical" evidence="8">
    <location>
        <begin position="153"/>
        <end position="179"/>
    </location>
</feature>
<evidence type="ECO:0000259" key="9">
    <source>
        <dbReference type="PROSITE" id="PS51012"/>
    </source>
</evidence>
<comment type="similarity">
    <text evidence="2 8">Belongs to the ABC-2 integral membrane protein family.</text>
</comment>
<comment type="subcellular location">
    <subcellularLocation>
        <location evidence="1 8">Cell membrane</location>
        <topology evidence="1 8">Multi-pass membrane protein</topology>
    </subcellularLocation>
</comment>
<dbReference type="InterPro" id="IPR013525">
    <property type="entry name" value="ABC2_TM"/>
</dbReference>
<dbReference type="PROSITE" id="PS51012">
    <property type="entry name" value="ABC_TM2"/>
    <property type="match status" value="1"/>
</dbReference>
<keyword evidence="7 8" id="KW-0472">Membrane</keyword>
<protein>
    <recommendedName>
        <fullName evidence="8">Transport permease protein</fullName>
    </recommendedName>
</protein>
<feature type="transmembrane region" description="Helical" evidence="8">
    <location>
        <begin position="247"/>
        <end position="265"/>
    </location>
</feature>
<dbReference type="RefSeq" id="WP_092502366.1">
    <property type="nucleotide sequence ID" value="NZ_FOEH01000001.1"/>
</dbReference>
<evidence type="ECO:0000256" key="2">
    <source>
        <dbReference type="ARBA" id="ARBA00007783"/>
    </source>
</evidence>
<evidence type="ECO:0000313" key="10">
    <source>
        <dbReference type="EMBL" id="SEP75384.1"/>
    </source>
</evidence>
<keyword evidence="5 8" id="KW-0812">Transmembrane</keyword>
<evidence type="ECO:0000256" key="6">
    <source>
        <dbReference type="ARBA" id="ARBA00022989"/>
    </source>
</evidence>
<keyword evidence="6 8" id="KW-1133">Transmembrane helix</keyword>
<evidence type="ECO:0000313" key="11">
    <source>
        <dbReference type="Proteomes" id="UP000198733"/>
    </source>
</evidence>
<dbReference type="PANTHER" id="PTHR30413:SF10">
    <property type="entry name" value="CAPSULE POLYSACCHARIDE EXPORT INNER-MEMBRANE PROTEIN CTRC"/>
    <property type="match status" value="1"/>
</dbReference>